<evidence type="ECO:0000256" key="1">
    <source>
        <dbReference type="SAM" id="SignalP"/>
    </source>
</evidence>
<feature type="chain" id="PRO_5043701492" evidence="1">
    <location>
        <begin position="23"/>
        <end position="231"/>
    </location>
</feature>
<keyword evidence="1" id="KW-0732">Signal</keyword>
<evidence type="ECO:0000313" key="2">
    <source>
        <dbReference type="EMBL" id="MEJ1250428.1"/>
    </source>
</evidence>
<dbReference type="RefSeq" id="WP_337336131.1">
    <property type="nucleotide sequence ID" value="NZ_JBBDHC010000020.1"/>
</dbReference>
<dbReference type="GO" id="GO:0016042">
    <property type="term" value="P:lipid catabolic process"/>
    <property type="evidence" value="ECO:0007669"/>
    <property type="project" value="InterPro"/>
</dbReference>
<dbReference type="AlphaFoldDB" id="A0AAW9RA94"/>
<dbReference type="GO" id="GO:0016298">
    <property type="term" value="F:lipase activity"/>
    <property type="evidence" value="ECO:0007669"/>
    <property type="project" value="TreeGrafter"/>
</dbReference>
<proteinExistence type="predicted"/>
<protein>
    <submittedName>
        <fullName evidence="2">Alpha/beta fold hydrolase</fullName>
    </submittedName>
</protein>
<keyword evidence="3" id="KW-1185">Reference proteome</keyword>
<dbReference type="EMBL" id="JBBDHC010000020">
    <property type="protein sequence ID" value="MEJ1250428.1"/>
    <property type="molecule type" value="Genomic_DNA"/>
</dbReference>
<dbReference type="InterPro" id="IPR002918">
    <property type="entry name" value="Lipase_EstA/Esterase_EstB"/>
</dbReference>
<feature type="signal peptide" evidence="1">
    <location>
        <begin position="1"/>
        <end position="22"/>
    </location>
</feature>
<evidence type="ECO:0000313" key="3">
    <source>
        <dbReference type="Proteomes" id="UP001364472"/>
    </source>
</evidence>
<dbReference type="Pfam" id="PF01674">
    <property type="entry name" value="Lipase_2"/>
    <property type="match status" value="1"/>
</dbReference>
<dbReference type="Gene3D" id="3.40.50.1820">
    <property type="entry name" value="alpha/beta hydrolase"/>
    <property type="match status" value="1"/>
</dbReference>
<dbReference type="PANTHER" id="PTHR32015:SF1">
    <property type="entry name" value="LIPASE"/>
    <property type="match status" value="1"/>
</dbReference>
<keyword evidence="2" id="KW-0378">Hydrolase</keyword>
<dbReference type="InterPro" id="IPR029058">
    <property type="entry name" value="AB_hydrolase_fold"/>
</dbReference>
<dbReference type="Proteomes" id="UP001364472">
    <property type="component" value="Unassembled WGS sequence"/>
</dbReference>
<sequence length="231" mass="23960">MRAIIAVALAGAMLFWAALAQAACVDNVVLVHGNAGSPSDFDNTYTELRARGYAASQIFRPGWGNRLCPACNDHSGTEETPVRNALVDAIASSCTGRIDVIGHSMGVTLAARQIDVWGLKSYVDSFVGIAGAYRGLWSCGSYPWNGWTSTCGAQGLSIGSPLLNGLAGKKPGARAYSIKSNIDQIVCSTGVCTVGGVHSSTIPGENASYTFATGHFGLLTGTAVTQANLIQ</sequence>
<name>A0AAW9RA94_9GAMM</name>
<reference evidence="2 3" key="1">
    <citation type="journal article" date="2016" name="Antonie Van Leeuwenhoek">
        <title>Denitratimonas tolerans gen. nov., sp. nov., a denitrifying bacterium isolated from a bioreactor for tannery wastewater treatment.</title>
        <authorList>
            <person name="Han S.I."/>
            <person name="Kim J.O."/>
            <person name="Lee Y.R."/>
            <person name="Ekpeghere K.I."/>
            <person name="Koh S.C."/>
            <person name="Whang K.S."/>
        </authorList>
    </citation>
    <scope>NUCLEOTIDE SEQUENCE [LARGE SCALE GENOMIC DNA]</scope>
    <source>
        <strain evidence="2 3">KACC 17565</strain>
    </source>
</reference>
<dbReference type="SUPFAM" id="SSF53474">
    <property type="entry name" value="alpha/beta-Hydrolases"/>
    <property type="match status" value="1"/>
</dbReference>
<accession>A0AAW9RA94</accession>
<organism evidence="2 3">
    <name type="scientific">Denitratimonas tolerans</name>
    <dbReference type="NCBI Taxonomy" id="1338420"/>
    <lineage>
        <taxon>Bacteria</taxon>
        <taxon>Pseudomonadati</taxon>
        <taxon>Pseudomonadota</taxon>
        <taxon>Gammaproteobacteria</taxon>
        <taxon>Lysobacterales</taxon>
        <taxon>Lysobacteraceae</taxon>
        <taxon>Denitratimonas</taxon>
    </lineage>
</organism>
<gene>
    <name evidence="2" type="ORF">WB794_12170</name>
</gene>
<dbReference type="PANTHER" id="PTHR32015">
    <property type="entry name" value="FASTING INDUCED LIPASE"/>
    <property type="match status" value="1"/>
</dbReference>
<comment type="caution">
    <text evidence="2">The sequence shown here is derived from an EMBL/GenBank/DDBJ whole genome shotgun (WGS) entry which is preliminary data.</text>
</comment>